<dbReference type="EnsemblMetazoa" id="CLYHEMT021642.1">
    <property type="protein sequence ID" value="CLYHEMP021642.1"/>
    <property type="gene ID" value="CLYHEMG021642"/>
</dbReference>
<dbReference type="InterPro" id="IPR024704">
    <property type="entry name" value="SMC"/>
</dbReference>
<evidence type="ECO:0000256" key="3">
    <source>
        <dbReference type="ARBA" id="ARBA00005597"/>
    </source>
</evidence>
<dbReference type="CDD" id="cd03275">
    <property type="entry name" value="ABC_SMC1_euk"/>
    <property type="match status" value="1"/>
</dbReference>
<dbReference type="InterPro" id="IPR028468">
    <property type="entry name" value="Smc1_ABC"/>
</dbReference>
<evidence type="ECO:0000256" key="1">
    <source>
        <dbReference type="ARBA" id="ARBA00004123"/>
    </source>
</evidence>
<dbReference type="InterPro" id="IPR010935">
    <property type="entry name" value="SMC_hinge"/>
</dbReference>
<dbReference type="InterPro" id="IPR003395">
    <property type="entry name" value="RecF/RecN/SMC_N"/>
</dbReference>
<dbReference type="SUPFAM" id="SSF75553">
    <property type="entry name" value="Smc hinge domain"/>
    <property type="match status" value="1"/>
</dbReference>
<evidence type="ECO:0000256" key="5">
    <source>
        <dbReference type="ARBA" id="ARBA00022618"/>
    </source>
</evidence>
<feature type="domain" description="SMC hinge" evidence="13">
    <location>
        <begin position="514"/>
        <end position="631"/>
    </location>
</feature>
<keyword evidence="9" id="KW-0131">Cell cycle</keyword>
<evidence type="ECO:0000313" key="15">
    <source>
        <dbReference type="Proteomes" id="UP000594262"/>
    </source>
</evidence>
<dbReference type="GO" id="GO:0007062">
    <property type="term" value="P:sister chromatid cohesion"/>
    <property type="evidence" value="ECO:0007669"/>
    <property type="project" value="InterPro"/>
</dbReference>
<dbReference type="FunFam" id="3.40.50.300:FF:000564">
    <property type="entry name" value="Structural maintenance of chromosomes 1A"/>
    <property type="match status" value="1"/>
</dbReference>
<keyword evidence="15" id="KW-1185">Reference proteome</keyword>
<keyword evidence="4" id="KW-0158">Chromosome</keyword>
<dbReference type="SMART" id="SM00968">
    <property type="entry name" value="SMC_hinge"/>
    <property type="match status" value="1"/>
</dbReference>
<proteinExistence type="inferred from homology"/>
<evidence type="ECO:0000256" key="6">
    <source>
        <dbReference type="ARBA" id="ARBA00022776"/>
    </source>
</evidence>
<feature type="coiled-coil region" evidence="11">
    <location>
        <begin position="313"/>
        <end position="357"/>
    </location>
</feature>
<feature type="coiled-coil region" evidence="11">
    <location>
        <begin position="757"/>
        <end position="897"/>
    </location>
</feature>
<dbReference type="FunFam" id="1.20.1060.20:FF:000001">
    <property type="entry name" value="Structural maintenance of chromosomes 1A"/>
    <property type="match status" value="1"/>
</dbReference>
<evidence type="ECO:0000256" key="12">
    <source>
        <dbReference type="SAM" id="MobiDB-lite"/>
    </source>
</evidence>
<evidence type="ECO:0000259" key="13">
    <source>
        <dbReference type="SMART" id="SM00968"/>
    </source>
</evidence>
<evidence type="ECO:0000256" key="2">
    <source>
        <dbReference type="ARBA" id="ARBA00004286"/>
    </source>
</evidence>
<feature type="coiled-coil region" evidence="11">
    <location>
        <begin position="193"/>
        <end position="273"/>
    </location>
</feature>
<accession>A0A7M5XEF6</accession>
<comment type="similarity">
    <text evidence="3">Belongs to the SMC family. SMC1 subfamily.</text>
</comment>
<dbReference type="SUPFAM" id="SSF52540">
    <property type="entry name" value="P-loop containing nucleoside triphosphate hydrolases"/>
    <property type="match status" value="1"/>
</dbReference>
<dbReference type="Gene3D" id="3.40.50.300">
    <property type="entry name" value="P-loop containing nucleotide triphosphate hydrolases"/>
    <property type="match status" value="2"/>
</dbReference>
<evidence type="ECO:0000256" key="4">
    <source>
        <dbReference type="ARBA" id="ARBA00022454"/>
    </source>
</evidence>
<dbReference type="GO" id="GO:0005634">
    <property type="term" value="C:nucleus"/>
    <property type="evidence" value="ECO:0007669"/>
    <property type="project" value="UniProtKB-SubCell"/>
</dbReference>
<evidence type="ECO:0000256" key="8">
    <source>
        <dbReference type="ARBA" id="ARBA00023242"/>
    </source>
</evidence>
<feature type="region of interest" description="Disordered" evidence="12">
    <location>
        <begin position="951"/>
        <end position="980"/>
    </location>
</feature>
<protein>
    <recommendedName>
        <fullName evidence="10">Structural maintenance of chromosomes protein</fullName>
    </recommendedName>
</protein>
<dbReference type="Gene3D" id="3.30.70.1620">
    <property type="match status" value="1"/>
</dbReference>
<dbReference type="InterPro" id="IPR027417">
    <property type="entry name" value="P-loop_NTPase"/>
</dbReference>
<dbReference type="PANTHER" id="PTHR18937">
    <property type="entry name" value="STRUCTURAL MAINTENANCE OF CHROMOSOMES SMC FAMILY MEMBER"/>
    <property type="match status" value="1"/>
</dbReference>
<dbReference type="OrthoDB" id="413649at2759"/>
<keyword evidence="7 11" id="KW-0175">Coiled coil</keyword>
<dbReference type="RefSeq" id="XP_066920238.1">
    <property type="nucleotide sequence ID" value="XM_067064137.1"/>
</dbReference>
<reference evidence="14" key="1">
    <citation type="submission" date="2021-01" db="UniProtKB">
        <authorList>
            <consortium name="EnsemblMetazoa"/>
        </authorList>
    </citation>
    <scope>IDENTIFICATION</scope>
</reference>
<keyword evidence="5" id="KW-0132">Cell division</keyword>
<dbReference type="GO" id="GO:0003677">
    <property type="term" value="F:DNA binding"/>
    <property type="evidence" value="ECO:0007669"/>
    <property type="project" value="TreeGrafter"/>
</dbReference>
<sequence>MPGYLQKLEILNFKSYNGKHVIGFDRFSAIIGPNGCGKSNMMDAISFVLGEKTSNLRVKTVKDLIHGAPINRPVATTALVAAYYVEENSKGKKTETIFSRKIVGSGTEYRINGKTVTNKEYQQALENIGILIKAKNFLVFQGAVESIAMKNPKERTEMFEKISGSGLLADDYEKKKQAMQKAEEDTTFSLHKKKGINAEKKEAKAEKDEAEKYQNLEQDLLDAKLEAQLFRLFHTERDIKNIEAEIKDYTKDLNKMSSKKEAFETQLQAKKSEGGKVSREIALKEKQVTEKEAELNKKRPLFIKAKQSTQHQQKKLEDTKKAYGKTKKNVEKQKNEVDELEKQLTEVQEMSAQYDQEVSQESQGQSLELMGSQLGEYNRLKETAGKQAAAVQTRLDKIMRDQNGDQENLAQLKQKKKDLETRKVDLGEQRQQLLQRIEQLEEYIKTNVESKNKLTEEYEANSASVQDANEKHQRTNELLEDVQNQLNEAKADRSESTRTQKKQEFIDNLKRLYPGVYGRLVDLCEPVHKRYAVAITKILGKYMDAIVVDTEKTGRDCIQYMKEQMIRRETYLPLDTLKTNPINDQLRQIGGTAKLVVDVIKYDPAAIKKALVFACGNALVCDTTDEARRLAFNGHERKKTVSIEGTMFEKSGVMSGGLGDIKRKAKRWDTKQVDGLKKKRDQFVKELKDLQVERRKDSNLQDLKSQMGGLDHRLRYTQTDKETIEKQTLVSNAREMEIINAKLEEIEPESKKYNGFISKRENEIKKIQDEKNAVEDQVFAEFCEQIGVSNIRSYEEKQLAAQQEKTQKRIEFEKQEGRLKQQLEYIQSHDHQEQLKKLERNIKRYEDEIEKLKAQEKEQIKELDKDQDLLDKLRLEVQAAKGQSDEKEAEIKELKKQQGNFLRDETSLKKKISSKERQAEEKYSDRHSLLKQCKMEDIKLPLKRGSLNDIEASQAASSQDDMEIDDSSQSSRSSLKENDIAVNYGRLPERLKGFDDAGEIKSKQQDLVNNINKLDATLSRIPAPNMKAVSKLGDVQNRLKETSDEFETTRKRARRAKMEFEAVQKERYDRFMAAFEHVSMKIDDIYKELANNPSAQAFLGAENAEEPYLEGIGYNCVAPGKRFRPMDNLSGGEKTVAALALLFAIHSFQPSPFFVLDEIDAALDNTNINRVANYIKRQTSENFQCIVISLKEEFFTKVNTVVGVTADPDQECTTTRTLTLDLTNYPE</sequence>
<evidence type="ECO:0000313" key="14">
    <source>
        <dbReference type="EnsemblMetazoa" id="CLYHEMP021642.1"/>
    </source>
</evidence>
<dbReference type="GO" id="GO:0005524">
    <property type="term" value="F:ATP binding"/>
    <property type="evidence" value="ECO:0007669"/>
    <property type="project" value="InterPro"/>
</dbReference>
<evidence type="ECO:0000256" key="10">
    <source>
        <dbReference type="PIRNR" id="PIRNR005719"/>
    </source>
</evidence>
<dbReference type="GO" id="GO:0051301">
    <property type="term" value="P:cell division"/>
    <property type="evidence" value="ECO:0007669"/>
    <property type="project" value="UniProtKB-KW"/>
</dbReference>
<feature type="coiled-coil region" evidence="11">
    <location>
        <begin position="395"/>
        <end position="499"/>
    </location>
</feature>
<dbReference type="GeneID" id="136807552"/>
<evidence type="ECO:0000256" key="11">
    <source>
        <dbReference type="SAM" id="Coils"/>
    </source>
</evidence>
<dbReference type="PANTHER" id="PTHR18937:SF12">
    <property type="entry name" value="STRUCTURAL MAINTENANCE OF CHROMOSOMES PROTEIN"/>
    <property type="match status" value="1"/>
</dbReference>
<dbReference type="InterPro" id="IPR036277">
    <property type="entry name" value="SMC_hinge_sf"/>
</dbReference>
<dbReference type="GO" id="GO:0016887">
    <property type="term" value="F:ATP hydrolysis activity"/>
    <property type="evidence" value="ECO:0007669"/>
    <property type="project" value="InterPro"/>
</dbReference>
<dbReference type="PIRSF" id="PIRSF005719">
    <property type="entry name" value="SMC"/>
    <property type="match status" value="1"/>
</dbReference>
<dbReference type="Pfam" id="PF02463">
    <property type="entry name" value="SMC_N"/>
    <property type="match status" value="1"/>
</dbReference>
<comment type="subcellular location">
    <subcellularLocation>
        <location evidence="2">Chromosome</location>
    </subcellularLocation>
    <subcellularLocation>
        <location evidence="1 10">Nucleus</location>
    </subcellularLocation>
</comment>
<evidence type="ECO:0000256" key="7">
    <source>
        <dbReference type="ARBA" id="ARBA00023054"/>
    </source>
</evidence>
<dbReference type="Pfam" id="PF06470">
    <property type="entry name" value="SMC_hinge"/>
    <property type="match status" value="1"/>
</dbReference>
<evidence type="ECO:0000256" key="9">
    <source>
        <dbReference type="ARBA" id="ARBA00023306"/>
    </source>
</evidence>
<name>A0A7M5XEF6_9CNID</name>
<organism evidence="14 15">
    <name type="scientific">Clytia hemisphaerica</name>
    <dbReference type="NCBI Taxonomy" id="252671"/>
    <lineage>
        <taxon>Eukaryota</taxon>
        <taxon>Metazoa</taxon>
        <taxon>Cnidaria</taxon>
        <taxon>Hydrozoa</taxon>
        <taxon>Hydroidolina</taxon>
        <taxon>Leptothecata</taxon>
        <taxon>Obeliida</taxon>
        <taxon>Clytiidae</taxon>
        <taxon>Clytia</taxon>
    </lineage>
</organism>
<dbReference type="GO" id="GO:0008278">
    <property type="term" value="C:cohesin complex"/>
    <property type="evidence" value="ECO:0007669"/>
    <property type="project" value="InterPro"/>
</dbReference>
<dbReference type="AlphaFoldDB" id="A0A7M5XEF6"/>
<keyword evidence="6" id="KW-0498">Mitosis</keyword>
<dbReference type="Proteomes" id="UP000594262">
    <property type="component" value="Unplaced"/>
</dbReference>
<dbReference type="Gene3D" id="1.20.1060.20">
    <property type="match status" value="1"/>
</dbReference>
<keyword evidence="8 10" id="KW-0539">Nucleus</keyword>